<accession>A0A9P4HW32</accession>
<feature type="region of interest" description="Disordered" evidence="1">
    <location>
        <begin position="33"/>
        <end position="65"/>
    </location>
</feature>
<evidence type="ECO:0000256" key="1">
    <source>
        <dbReference type="SAM" id="MobiDB-lite"/>
    </source>
</evidence>
<keyword evidence="3" id="KW-1185">Reference proteome</keyword>
<gene>
    <name evidence="2" type="ORF">K490DRAFT_65350</name>
</gene>
<comment type="caution">
    <text evidence="2">The sequence shown here is derived from an EMBL/GenBank/DDBJ whole genome shotgun (WGS) entry which is preliminary data.</text>
</comment>
<reference evidence="2" key="1">
    <citation type="journal article" date="2020" name="Stud. Mycol.">
        <title>101 Dothideomycetes genomes: a test case for predicting lifestyles and emergence of pathogens.</title>
        <authorList>
            <person name="Haridas S."/>
            <person name="Albert R."/>
            <person name="Binder M."/>
            <person name="Bloem J."/>
            <person name="Labutti K."/>
            <person name="Salamov A."/>
            <person name="Andreopoulos B."/>
            <person name="Baker S."/>
            <person name="Barry K."/>
            <person name="Bills G."/>
            <person name="Bluhm B."/>
            <person name="Cannon C."/>
            <person name="Castanera R."/>
            <person name="Culley D."/>
            <person name="Daum C."/>
            <person name="Ezra D."/>
            <person name="Gonzalez J."/>
            <person name="Henrissat B."/>
            <person name="Kuo A."/>
            <person name="Liang C."/>
            <person name="Lipzen A."/>
            <person name="Lutzoni F."/>
            <person name="Magnuson J."/>
            <person name="Mondo S."/>
            <person name="Nolan M."/>
            <person name="Ohm R."/>
            <person name="Pangilinan J."/>
            <person name="Park H.-J."/>
            <person name="Ramirez L."/>
            <person name="Alfaro M."/>
            <person name="Sun H."/>
            <person name="Tritt A."/>
            <person name="Yoshinaga Y."/>
            <person name="Zwiers L.-H."/>
            <person name="Turgeon B."/>
            <person name="Goodwin S."/>
            <person name="Spatafora J."/>
            <person name="Crous P."/>
            <person name="Grigoriev I."/>
        </authorList>
    </citation>
    <scope>NUCLEOTIDE SEQUENCE</scope>
    <source>
        <strain evidence="2">CBS 121410</strain>
    </source>
</reference>
<feature type="compositionally biased region" description="Basic and acidic residues" evidence="1">
    <location>
        <begin position="38"/>
        <end position="54"/>
    </location>
</feature>
<evidence type="ECO:0000313" key="3">
    <source>
        <dbReference type="Proteomes" id="UP000799776"/>
    </source>
</evidence>
<dbReference type="AlphaFoldDB" id="A0A9P4HW32"/>
<proteinExistence type="predicted"/>
<name>A0A9P4HW32_9PEZI</name>
<dbReference type="Proteomes" id="UP000799776">
    <property type="component" value="Unassembled WGS sequence"/>
</dbReference>
<sequence>MTAAAAALIATSNIFRGHNAVLWPDSKLPVLPSINSHNDTDPRHRTHSHDDHPYPRAADISPSAPVSNLTYDPTHLFPRALPANPKLASSNFASKTDPNIGPAGNDVVKCKAQGSWTDRFEIVMAVEQFCGRYDRQLFGPAPRPYHKCDCPWELLDGRDETGMRWHYVTCDGITTIYILFEVKEGYWYEMDFWTCRNSLLAPIDRCNTKSTGHKQGGITQNNSLFWRIELSGHKNINYPHHGCGANGEPSEITCGWVPVDPNNVPFRPPQL</sequence>
<dbReference type="EMBL" id="ML978719">
    <property type="protein sequence ID" value="KAF2087521.1"/>
    <property type="molecule type" value="Genomic_DNA"/>
</dbReference>
<evidence type="ECO:0000313" key="2">
    <source>
        <dbReference type="EMBL" id="KAF2087521.1"/>
    </source>
</evidence>
<organism evidence="2 3">
    <name type="scientific">Saccharata proteae CBS 121410</name>
    <dbReference type="NCBI Taxonomy" id="1314787"/>
    <lineage>
        <taxon>Eukaryota</taxon>
        <taxon>Fungi</taxon>
        <taxon>Dikarya</taxon>
        <taxon>Ascomycota</taxon>
        <taxon>Pezizomycotina</taxon>
        <taxon>Dothideomycetes</taxon>
        <taxon>Dothideomycetes incertae sedis</taxon>
        <taxon>Botryosphaeriales</taxon>
        <taxon>Saccharataceae</taxon>
        <taxon>Saccharata</taxon>
    </lineage>
</organism>
<protein>
    <submittedName>
        <fullName evidence="2">Uncharacterized protein</fullName>
    </submittedName>
</protein>